<feature type="transmembrane region" description="Helical" evidence="8">
    <location>
        <begin position="202"/>
        <end position="219"/>
    </location>
</feature>
<dbReference type="EMBL" id="AAWL01000001">
    <property type="protein sequence ID" value="EAX48761.1"/>
    <property type="molecule type" value="Genomic_DNA"/>
</dbReference>
<dbReference type="InterPro" id="IPR038731">
    <property type="entry name" value="RgtA/B/C-like"/>
</dbReference>
<evidence type="ECO:0000313" key="11">
    <source>
        <dbReference type="Proteomes" id="UP000005139"/>
    </source>
</evidence>
<evidence type="ECO:0000256" key="3">
    <source>
        <dbReference type="ARBA" id="ARBA00022676"/>
    </source>
</evidence>
<evidence type="ECO:0000256" key="2">
    <source>
        <dbReference type="ARBA" id="ARBA00022475"/>
    </source>
</evidence>
<evidence type="ECO:0000256" key="8">
    <source>
        <dbReference type="SAM" id="Phobius"/>
    </source>
</evidence>
<reference evidence="10 11" key="2">
    <citation type="submission" date="2007-01" db="EMBL/GenBank/DDBJ databases">
        <title>Sequencing of the draft genome and assembly of Thermosinus carboxydivorans Nor1.</title>
        <authorList>
            <consortium name="US DOE Joint Genome Institute (JGI-PGF)"/>
            <person name="Copeland A."/>
            <person name="Lucas S."/>
            <person name="Lapidus A."/>
            <person name="Barry K."/>
            <person name="Glavina del Rio T."/>
            <person name="Dalin E."/>
            <person name="Tice H."/>
            <person name="Bruce D."/>
            <person name="Pitluck S."/>
            <person name="Richardson P."/>
        </authorList>
    </citation>
    <scope>NUCLEOTIDE SEQUENCE [LARGE SCALE GENOMIC DNA]</scope>
    <source>
        <strain evidence="10 11">Nor1</strain>
    </source>
</reference>
<dbReference type="Proteomes" id="UP000005139">
    <property type="component" value="Unassembled WGS sequence"/>
</dbReference>
<protein>
    <submittedName>
        <fullName evidence="10">Glycosyl transferase, family 39</fullName>
    </submittedName>
</protein>
<dbReference type="PANTHER" id="PTHR33908">
    <property type="entry name" value="MANNOSYLTRANSFERASE YKCB-RELATED"/>
    <property type="match status" value="1"/>
</dbReference>
<evidence type="ECO:0000256" key="1">
    <source>
        <dbReference type="ARBA" id="ARBA00004651"/>
    </source>
</evidence>
<dbReference type="GO" id="GO:0005886">
    <property type="term" value="C:plasma membrane"/>
    <property type="evidence" value="ECO:0007669"/>
    <property type="project" value="UniProtKB-SubCell"/>
</dbReference>
<keyword evidence="5 8" id="KW-0812">Transmembrane</keyword>
<feature type="transmembrane region" description="Helical" evidence="8">
    <location>
        <begin position="54"/>
        <end position="73"/>
    </location>
</feature>
<keyword evidence="6 8" id="KW-1133">Transmembrane helix</keyword>
<gene>
    <name evidence="10" type="ORF">TcarDRAFT_2450</name>
</gene>
<feature type="domain" description="Glycosyltransferase RgtA/B/C/D-like" evidence="9">
    <location>
        <begin position="57"/>
        <end position="217"/>
    </location>
</feature>
<accession>A1HLQ4</accession>
<keyword evidence="11" id="KW-1185">Reference proteome</keyword>
<evidence type="ECO:0000256" key="4">
    <source>
        <dbReference type="ARBA" id="ARBA00022679"/>
    </source>
</evidence>
<keyword evidence="7 8" id="KW-0472">Membrane</keyword>
<dbReference type="eggNOG" id="COG1807">
    <property type="taxonomic scope" value="Bacteria"/>
</dbReference>
<feature type="transmembrane region" description="Helical" evidence="8">
    <location>
        <begin position="157"/>
        <end position="190"/>
    </location>
</feature>
<dbReference type="AlphaFoldDB" id="A1HLQ4"/>
<feature type="transmembrane region" description="Helical" evidence="8">
    <location>
        <begin position="252"/>
        <end position="275"/>
    </location>
</feature>
<evidence type="ECO:0000256" key="5">
    <source>
        <dbReference type="ARBA" id="ARBA00022692"/>
    </source>
</evidence>
<feature type="transmembrane region" description="Helical" evidence="8">
    <location>
        <begin position="85"/>
        <end position="103"/>
    </location>
</feature>
<evidence type="ECO:0000313" key="10">
    <source>
        <dbReference type="EMBL" id="EAX48761.1"/>
    </source>
</evidence>
<reference evidence="10 11" key="1">
    <citation type="submission" date="2007-01" db="EMBL/GenBank/DDBJ databases">
        <title>Annotation of the draft genome assembly of Thermosinus carboxydivorans Nor1.</title>
        <authorList>
            <consortium name="US DOE Joint Genome Institute (JGI-ORNL)"/>
            <person name="Larimer F."/>
            <person name="Land M."/>
            <person name="Hauser L."/>
        </authorList>
    </citation>
    <scope>NUCLEOTIDE SEQUENCE [LARGE SCALE GENOMIC DNA]</scope>
    <source>
        <strain evidence="10 11">Nor1</strain>
    </source>
</reference>
<dbReference type="GO" id="GO:0016763">
    <property type="term" value="F:pentosyltransferase activity"/>
    <property type="evidence" value="ECO:0007669"/>
    <property type="project" value="TreeGrafter"/>
</dbReference>
<evidence type="ECO:0000256" key="7">
    <source>
        <dbReference type="ARBA" id="ARBA00023136"/>
    </source>
</evidence>
<feature type="transmembrane region" description="Helical" evidence="8">
    <location>
        <begin position="339"/>
        <end position="359"/>
    </location>
</feature>
<sequence length="529" mass="59341" precursor="true">MLAMTFIFFAAAAVYLLFNASIPVTDPVEANYALTAKEMLLSGDWLSPRIYGQYWYDKPAMIYWLIIFSYKLFGVNEFAARFPSALFSALSVSFIYWFVQRIYADQRTAMLSALVLGTSLQFWILAKMIITDACLFFFVSVALATFYLGLLGQGKKWFIVAYASSGLAVLTKGPVGIVLPALVIFTYILVSRRWALFKQLSLISGMTVFGAIVLPWYFYMYKAHGAEFINTFLGLHNYIRATVAEHPKDNVFYYYLVLFPLSLLPWTGLFLKALGSLAVRSQAMHERFLWVWAAVILVFFTMMATKYPTYVFPALFPAAIITGRYMALMQNNTGRTEWLWLTIPAGLLFAGLAIGLKYLKANPDWFVVYSLSGAAIIALIWLQIRGNSRLMPAATALAVAALSLVISCYGFSAYADARSAKALITALPKEGAIVASYGDYPTSAVFYSDYLVIRLVTSEESIKARGIWAGKYTMPTEPEDVFYTRTLTNPATYVVVNAHDQQPFQAKLQIQNFVPVSSHGKMTLYKREL</sequence>
<dbReference type="Pfam" id="PF13231">
    <property type="entry name" value="PMT_2"/>
    <property type="match status" value="1"/>
</dbReference>
<feature type="transmembrane region" description="Helical" evidence="8">
    <location>
        <begin position="287"/>
        <end position="304"/>
    </location>
</feature>
<organism evidence="10 11">
    <name type="scientific">Thermosinus carboxydivorans Nor1</name>
    <dbReference type="NCBI Taxonomy" id="401526"/>
    <lineage>
        <taxon>Bacteria</taxon>
        <taxon>Bacillati</taxon>
        <taxon>Bacillota</taxon>
        <taxon>Negativicutes</taxon>
        <taxon>Selenomonadales</taxon>
        <taxon>Sporomusaceae</taxon>
        <taxon>Thermosinus</taxon>
    </lineage>
</organism>
<evidence type="ECO:0000259" key="9">
    <source>
        <dbReference type="Pfam" id="PF13231"/>
    </source>
</evidence>
<feature type="transmembrane region" description="Helical" evidence="8">
    <location>
        <begin position="365"/>
        <end position="382"/>
    </location>
</feature>
<evidence type="ECO:0000256" key="6">
    <source>
        <dbReference type="ARBA" id="ARBA00022989"/>
    </source>
</evidence>
<feature type="transmembrane region" description="Helical" evidence="8">
    <location>
        <begin position="133"/>
        <end position="151"/>
    </location>
</feature>
<keyword evidence="4 10" id="KW-0808">Transferase</keyword>
<dbReference type="InterPro" id="IPR050297">
    <property type="entry name" value="LipidA_mod_glycosyltrf_83"/>
</dbReference>
<comment type="caution">
    <text evidence="10">The sequence shown here is derived from an EMBL/GenBank/DDBJ whole genome shotgun (WGS) entry which is preliminary data.</text>
</comment>
<keyword evidence="2" id="KW-1003">Cell membrane</keyword>
<keyword evidence="3" id="KW-0328">Glycosyltransferase</keyword>
<dbReference type="GO" id="GO:0010041">
    <property type="term" value="P:response to iron(III) ion"/>
    <property type="evidence" value="ECO:0007669"/>
    <property type="project" value="TreeGrafter"/>
</dbReference>
<dbReference type="PANTHER" id="PTHR33908:SF3">
    <property type="entry name" value="UNDECAPRENYL PHOSPHATE-ALPHA-4-AMINO-4-DEOXY-L-ARABINOSE ARABINOSYL TRANSFERASE"/>
    <property type="match status" value="1"/>
</dbReference>
<proteinExistence type="predicted"/>
<feature type="transmembrane region" description="Helical" evidence="8">
    <location>
        <begin position="109"/>
        <end position="126"/>
    </location>
</feature>
<comment type="subcellular location">
    <subcellularLocation>
        <location evidence="1">Cell membrane</location>
        <topology evidence="1">Multi-pass membrane protein</topology>
    </subcellularLocation>
</comment>
<name>A1HLQ4_9FIRM</name>
<dbReference type="GO" id="GO:0009103">
    <property type="term" value="P:lipopolysaccharide biosynthetic process"/>
    <property type="evidence" value="ECO:0007669"/>
    <property type="project" value="UniProtKB-ARBA"/>
</dbReference>
<feature type="transmembrane region" description="Helical" evidence="8">
    <location>
        <begin position="394"/>
        <end position="415"/>
    </location>
</feature>